<feature type="domain" description="SUF system FeS cluster assembly SufBD N-terminal" evidence="3">
    <location>
        <begin position="89"/>
        <end position="170"/>
    </location>
</feature>
<feature type="domain" description="SUF system FeS cluster assembly SufBD core" evidence="2">
    <location>
        <begin position="174"/>
        <end position="407"/>
    </location>
</feature>
<dbReference type="Pfam" id="PF01458">
    <property type="entry name" value="SUFBD_core"/>
    <property type="match status" value="1"/>
</dbReference>
<organism evidence="4 5">
    <name type="scientific">Lihuaxuella thermophila</name>
    <dbReference type="NCBI Taxonomy" id="1173111"/>
    <lineage>
        <taxon>Bacteria</taxon>
        <taxon>Bacillati</taxon>
        <taxon>Bacillota</taxon>
        <taxon>Bacilli</taxon>
        <taxon>Bacillales</taxon>
        <taxon>Thermoactinomycetaceae</taxon>
        <taxon>Lihuaxuella</taxon>
    </lineage>
</organism>
<evidence type="ECO:0000259" key="3">
    <source>
        <dbReference type="Pfam" id="PF19295"/>
    </source>
</evidence>
<dbReference type="Pfam" id="PF19295">
    <property type="entry name" value="SufBD_N"/>
    <property type="match status" value="1"/>
</dbReference>
<dbReference type="SUPFAM" id="SSF101960">
    <property type="entry name" value="Stabilizer of iron transporter SufD"/>
    <property type="match status" value="1"/>
</dbReference>
<dbReference type="STRING" id="1173111.SAMN05444955_11928"/>
<dbReference type="InterPro" id="IPR045595">
    <property type="entry name" value="SufBD_N"/>
</dbReference>
<dbReference type="PANTHER" id="PTHR30508">
    <property type="entry name" value="FES CLUSTER ASSEMBLY PROTEIN SUF"/>
    <property type="match status" value="1"/>
</dbReference>
<dbReference type="InterPro" id="IPR055346">
    <property type="entry name" value="Fe-S_cluster_assembly_SufBD"/>
</dbReference>
<gene>
    <name evidence="4" type="ORF">SAMN05444955_11928</name>
</gene>
<proteinExistence type="inferred from homology"/>
<evidence type="ECO:0000259" key="2">
    <source>
        <dbReference type="Pfam" id="PF01458"/>
    </source>
</evidence>
<sequence length="434" mass="48275">MSVETLLFDPKVVTEFSRKQQEPEWMLQFRLQALQDAAKLPLPKVEKTNINRWNFTNFIPYTEEAPVEGLSQLPEEIRELIFDGEEANVLVQKNSSVIFRQAAEQLAEKGVIFTDLATAAREHEELVKKYFMTEAVKKDEHKLTALHAALFSGGVFLYVPRNVELEMPLQSLFWLSGAETGMLPHILIVAETSSRVDFVANYVAERDSQAAVSNSVIEVFVGQNAQVRVATINNLSQSAVDVTYRRSIVHKDGRLEWIVADLSDGRVISDNTTHLQGEGGNVNVKTVAVGTGEMRANITSSIHHWGRHTASDINARSVMTDEASSILNSITKIEKGASKSDGQQSGKVLMLNPKARGDANPILLIDENDVSAGHAASVGRIDPLQLYYLMSRGIPRKQAEKLIIFGFLDAVISEIPSDTLQKRIHRVIERKFQS</sequence>
<evidence type="ECO:0000313" key="5">
    <source>
        <dbReference type="Proteomes" id="UP000199695"/>
    </source>
</evidence>
<dbReference type="NCBIfam" id="TIGR01981">
    <property type="entry name" value="sufD"/>
    <property type="match status" value="1"/>
</dbReference>
<keyword evidence="5" id="KW-1185">Reference proteome</keyword>
<accession>A0A1H8IUL4</accession>
<dbReference type="PANTHER" id="PTHR30508:SF1">
    <property type="entry name" value="UPF0051 PROTEIN ABCI8, CHLOROPLASTIC-RELATED"/>
    <property type="match status" value="1"/>
</dbReference>
<protein>
    <submittedName>
        <fullName evidence="4">Fe-S cluster assembly protein SufD</fullName>
    </submittedName>
</protein>
<dbReference type="EMBL" id="FOCQ01000019">
    <property type="protein sequence ID" value="SEN71378.1"/>
    <property type="molecule type" value="Genomic_DNA"/>
</dbReference>
<dbReference type="InterPro" id="IPR000825">
    <property type="entry name" value="SUF_FeS_clus_asmbl_SufBD_core"/>
</dbReference>
<dbReference type="Proteomes" id="UP000199695">
    <property type="component" value="Unassembled WGS sequence"/>
</dbReference>
<reference evidence="4 5" key="1">
    <citation type="submission" date="2016-10" db="EMBL/GenBank/DDBJ databases">
        <authorList>
            <person name="de Groot N.N."/>
        </authorList>
    </citation>
    <scope>NUCLEOTIDE SEQUENCE [LARGE SCALE GENOMIC DNA]</scope>
    <source>
        <strain evidence="4 5">DSM 46701</strain>
    </source>
</reference>
<evidence type="ECO:0000313" key="4">
    <source>
        <dbReference type="EMBL" id="SEN71378.1"/>
    </source>
</evidence>
<dbReference type="GO" id="GO:0016226">
    <property type="term" value="P:iron-sulfur cluster assembly"/>
    <property type="evidence" value="ECO:0007669"/>
    <property type="project" value="InterPro"/>
</dbReference>
<dbReference type="InterPro" id="IPR011542">
    <property type="entry name" value="SUF_FeS_clus_asmbl_SufD"/>
</dbReference>
<dbReference type="RefSeq" id="WP_089972507.1">
    <property type="nucleotide sequence ID" value="NZ_FOCQ01000019.1"/>
</dbReference>
<dbReference type="InterPro" id="IPR037284">
    <property type="entry name" value="SUF_FeS_clus_asmbl_SufBD_sf"/>
</dbReference>
<dbReference type="OrthoDB" id="9803529at2"/>
<dbReference type="AlphaFoldDB" id="A0A1H8IUL4"/>
<comment type="similarity">
    <text evidence="1">Belongs to the iron-sulfur cluster assembly SufBD family.</text>
</comment>
<name>A0A1H8IUL4_9BACL</name>
<evidence type="ECO:0000256" key="1">
    <source>
        <dbReference type="ARBA" id="ARBA00043967"/>
    </source>
</evidence>